<proteinExistence type="predicted"/>
<sequence>MEIHTSHMSHKCWLDYFQARFNKIQMEKSTIGIFSIESCIEVNKKWTIKCEKAIRHQVDDVRRFARS</sequence>
<dbReference type="Proteomes" id="UP000242715">
    <property type="component" value="Unassembled WGS sequence"/>
</dbReference>
<dbReference type="EMBL" id="DF973261">
    <property type="protein sequence ID" value="GAU23005.1"/>
    <property type="molecule type" value="Genomic_DNA"/>
</dbReference>
<keyword evidence="2" id="KW-1185">Reference proteome</keyword>
<dbReference type="AlphaFoldDB" id="A0A2Z6MIK2"/>
<protein>
    <submittedName>
        <fullName evidence="1">Uncharacterized protein</fullName>
    </submittedName>
</protein>
<reference evidence="2" key="1">
    <citation type="journal article" date="2017" name="Front. Plant Sci.">
        <title>Climate Clever Clovers: New Paradigm to Reduce the Environmental Footprint of Ruminants by Breeding Low Methanogenic Forages Utilizing Haplotype Variation.</title>
        <authorList>
            <person name="Kaur P."/>
            <person name="Appels R."/>
            <person name="Bayer P.E."/>
            <person name="Keeble-Gagnere G."/>
            <person name="Wang J."/>
            <person name="Hirakawa H."/>
            <person name="Shirasawa K."/>
            <person name="Vercoe P."/>
            <person name="Stefanova K."/>
            <person name="Durmic Z."/>
            <person name="Nichols P."/>
            <person name="Revell C."/>
            <person name="Isobe S.N."/>
            <person name="Edwards D."/>
            <person name="Erskine W."/>
        </authorList>
    </citation>
    <scope>NUCLEOTIDE SEQUENCE [LARGE SCALE GENOMIC DNA]</scope>
    <source>
        <strain evidence="2">cv. Daliak</strain>
    </source>
</reference>
<organism evidence="1 2">
    <name type="scientific">Trifolium subterraneum</name>
    <name type="common">Subterranean clover</name>
    <dbReference type="NCBI Taxonomy" id="3900"/>
    <lineage>
        <taxon>Eukaryota</taxon>
        <taxon>Viridiplantae</taxon>
        <taxon>Streptophyta</taxon>
        <taxon>Embryophyta</taxon>
        <taxon>Tracheophyta</taxon>
        <taxon>Spermatophyta</taxon>
        <taxon>Magnoliopsida</taxon>
        <taxon>eudicotyledons</taxon>
        <taxon>Gunneridae</taxon>
        <taxon>Pentapetalae</taxon>
        <taxon>rosids</taxon>
        <taxon>fabids</taxon>
        <taxon>Fabales</taxon>
        <taxon>Fabaceae</taxon>
        <taxon>Papilionoideae</taxon>
        <taxon>50 kb inversion clade</taxon>
        <taxon>NPAAA clade</taxon>
        <taxon>Hologalegina</taxon>
        <taxon>IRL clade</taxon>
        <taxon>Trifolieae</taxon>
        <taxon>Trifolium</taxon>
    </lineage>
</organism>
<accession>A0A2Z6MIK2</accession>
<evidence type="ECO:0000313" key="1">
    <source>
        <dbReference type="EMBL" id="GAU23005.1"/>
    </source>
</evidence>
<name>A0A2Z6MIK2_TRISU</name>
<gene>
    <name evidence="1" type="ORF">TSUD_297500</name>
</gene>
<evidence type="ECO:0000313" key="2">
    <source>
        <dbReference type="Proteomes" id="UP000242715"/>
    </source>
</evidence>